<dbReference type="PROSITE" id="PS50110">
    <property type="entry name" value="RESPONSE_REGULATORY"/>
    <property type="match status" value="1"/>
</dbReference>
<dbReference type="InterPro" id="IPR003593">
    <property type="entry name" value="AAA+_ATPase"/>
</dbReference>
<dbReference type="InterPro" id="IPR002078">
    <property type="entry name" value="Sigma_54_int"/>
</dbReference>
<dbReference type="GO" id="GO:0000160">
    <property type="term" value="P:phosphorelay signal transduction system"/>
    <property type="evidence" value="ECO:0007669"/>
    <property type="project" value="InterPro"/>
</dbReference>
<dbReference type="Pfam" id="PF00072">
    <property type="entry name" value="Response_reg"/>
    <property type="match status" value="1"/>
</dbReference>
<dbReference type="PRINTS" id="PR01590">
    <property type="entry name" value="HTHFIS"/>
</dbReference>
<dbReference type="InterPro" id="IPR025943">
    <property type="entry name" value="Sigma_54_int_dom_ATP-bd_2"/>
</dbReference>
<dbReference type="KEGG" id="afj:AFERRID_19340"/>
<sequence length="482" mass="53568">MEASPRAVPVILLVLTDEQEARNLSWALSTHYECIIVSSGAAALDLAGAHPVDAIICDAKLEDMSGTQCLFDFRTRQPTAIRFLCGPGTDSSEFADALHVAAVYEYLRKPLFPELVSLSLKRALEYREISREHRQLTHDLSRQIKSKAAAADANPNQSPHQFDELFFCSQAMNKICNLAKHAATTDLPILIYGETGTGKELLARGIHYHSHRREQIFLAQNCGGVPAELLQSELFGHRRGAYTGALSDRLGLFSAADGGTVLLDEIEDMSAPLQANLLRFLQSGEVKPLGSDKTHYSDVRIIAVTNVPLDQLVEQGNFRQDLYYRLKGLEISIPPLRERPEDIRLLAEHFARQFSMSLGKSYAGIDHEALNILRQYPFPGNVRELENEIRRTVALAPSGQPITADRLSDTIINYRRKEPEQFISATEGGTLKEHTESLERSMVISALKRFHGNQSRAAEALGLSRVGLANKIKRYAIDIEIA</sequence>
<dbReference type="PROSITE" id="PS50045">
    <property type="entry name" value="SIGMA54_INTERACT_4"/>
    <property type="match status" value="1"/>
</dbReference>
<dbReference type="EMBL" id="AP018795">
    <property type="protein sequence ID" value="BBF65716.1"/>
    <property type="molecule type" value="Genomic_DNA"/>
</dbReference>
<dbReference type="InterPro" id="IPR001789">
    <property type="entry name" value="Sig_transdc_resp-reg_receiver"/>
</dbReference>
<dbReference type="AlphaFoldDB" id="A0A2Z6IJW5"/>
<reference evidence="1 2" key="1">
    <citation type="journal article" date="2018" name="Microbiol. Resour. Announc.">
        <title>Complete Genome Sequence of Acidithiobacillus ferridurans JCM 18981.</title>
        <authorList>
            <person name="Miyauchi T."/>
            <person name="Kouzuma A."/>
            <person name="Abe T."/>
            <person name="Watanabe K."/>
        </authorList>
    </citation>
    <scope>NUCLEOTIDE SEQUENCE [LARGE SCALE GENOMIC DNA]</scope>
    <source>
        <strain evidence="2">ATCC 33020 / DSM 29468 / JCM 18981 / 11Fe</strain>
    </source>
</reference>
<dbReference type="PANTHER" id="PTHR32071">
    <property type="entry name" value="TRANSCRIPTIONAL REGULATORY PROTEIN"/>
    <property type="match status" value="1"/>
</dbReference>
<dbReference type="InterPro" id="IPR025944">
    <property type="entry name" value="Sigma_54_int_dom_CS"/>
</dbReference>
<dbReference type="Pfam" id="PF02954">
    <property type="entry name" value="HTH_8"/>
    <property type="match status" value="1"/>
</dbReference>
<dbReference type="InterPro" id="IPR058031">
    <property type="entry name" value="AAA_lid_NorR"/>
</dbReference>
<dbReference type="InterPro" id="IPR002197">
    <property type="entry name" value="HTH_Fis"/>
</dbReference>
<dbReference type="PANTHER" id="PTHR32071:SF117">
    <property type="entry name" value="PTS-DEPENDENT DIHYDROXYACETONE KINASE OPERON REGULATORY PROTEIN-RELATED"/>
    <property type="match status" value="1"/>
</dbReference>
<dbReference type="InterPro" id="IPR009057">
    <property type="entry name" value="Homeodomain-like_sf"/>
</dbReference>
<organism evidence="1 2">
    <name type="scientific">Acidithiobacillus ferridurans</name>
    <dbReference type="NCBI Taxonomy" id="1232575"/>
    <lineage>
        <taxon>Bacteria</taxon>
        <taxon>Pseudomonadati</taxon>
        <taxon>Pseudomonadota</taxon>
        <taxon>Acidithiobacillia</taxon>
        <taxon>Acidithiobacillales</taxon>
        <taxon>Acidithiobacillaceae</taxon>
        <taxon>Acidithiobacillus</taxon>
    </lineage>
</organism>
<keyword evidence="2" id="KW-1185">Reference proteome</keyword>
<dbReference type="SUPFAM" id="SSF46689">
    <property type="entry name" value="Homeodomain-like"/>
    <property type="match status" value="1"/>
</dbReference>
<evidence type="ECO:0000313" key="2">
    <source>
        <dbReference type="Proteomes" id="UP000280188"/>
    </source>
</evidence>
<dbReference type="Pfam" id="PF25601">
    <property type="entry name" value="AAA_lid_14"/>
    <property type="match status" value="1"/>
</dbReference>
<dbReference type="Proteomes" id="UP000280188">
    <property type="component" value="Chromosome"/>
</dbReference>
<dbReference type="SUPFAM" id="SSF52172">
    <property type="entry name" value="CheY-like"/>
    <property type="match status" value="1"/>
</dbReference>
<dbReference type="InterPro" id="IPR011006">
    <property type="entry name" value="CheY-like_superfamily"/>
</dbReference>
<dbReference type="FunFam" id="3.40.50.300:FF:000006">
    <property type="entry name" value="DNA-binding transcriptional regulator NtrC"/>
    <property type="match status" value="1"/>
</dbReference>
<dbReference type="InterPro" id="IPR027417">
    <property type="entry name" value="P-loop_NTPase"/>
</dbReference>
<gene>
    <name evidence="1" type="ORF">AFERRID_19340</name>
</gene>
<dbReference type="CDD" id="cd00009">
    <property type="entry name" value="AAA"/>
    <property type="match status" value="1"/>
</dbReference>
<dbReference type="GO" id="GO:0006355">
    <property type="term" value="P:regulation of DNA-templated transcription"/>
    <property type="evidence" value="ECO:0007669"/>
    <property type="project" value="InterPro"/>
</dbReference>
<dbReference type="Gene3D" id="1.10.10.60">
    <property type="entry name" value="Homeodomain-like"/>
    <property type="match status" value="1"/>
</dbReference>
<dbReference type="PROSITE" id="PS00676">
    <property type="entry name" value="SIGMA54_INTERACT_2"/>
    <property type="match status" value="1"/>
</dbReference>
<dbReference type="PROSITE" id="PS00688">
    <property type="entry name" value="SIGMA54_INTERACT_3"/>
    <property type="match status" value="1"/>
</dbReference>
<dbReference type="Pfam" id="PF00158">
    <property type="entry name" value="Sigma54_activat"/>
    <property type="match status" value="1"/>
</dbReference>
<accession>A0A2Z6IJW5</accession>
<dbReference type="SUPFAM" id="SSF52540">
    <property type="entry name" value="P-loop containing nucleoside triphosphate hydrolases"/>
    <property type="match status" value="1"/>
</dbReference>
<dbReference type="Gene3D" id="1.10.8.60">
    <property type="match status" value="1"/>
</dbReference>
<protein>
    <submittedName>
        <fullName evidence="1">Hydrogenase transcriptional regulatory protein hupR1</fullName>
    </submittedName>
</protein>
<dbReference type="Gene3D" id="3.40.50.300">
    <property type="entry name" value="P-loop containing nucleotide triphosphate hydrolases"/>
    <property type="match status" value="1"/>
</dbReference>
<dbReference type="GO" id="GO:0005524">
    <property type="term" value="F:ATP binding"/>
    <property type="evidence" value="ECO:0007669"/>
    <property type="project" value="InterPro"/>
</dbReference>
<proteinExistence type="predicted"/>
<dbReference type="GO" id="GO:0043565">
    <property type="term" value="F:sequence-specific DNA binding"/>
    <property type="evidence" value="ECO:0007669"/>
    <property type="project" value="InterPro"/>
</dbReference>
<name>A0A2Z6IJW5_ACIFI</name>
<dbReference type="Gene3D" id="3.40.50.2300">
    <property type="match status" value="1"/>
</dbReference>
<dbReference type="RefSeq" id="WP_126605063.1">
    <property type="nucleotide sequence ID" value="NZ_AP018795.1"/>
</dbReference>
<dbReference type="InterPro" id="IPR025662">
    <property type="entry name" value="Sigma_54_int_dom_ATP-bd_1"/>
</dbReference>
<dbReference type="SMART" id="SM00382">
    <property type="entry name" value="AAA"/>
    <property type="match status" value="1"/>
</dbReference>
<dbReference type="PROSITE" id="PS00675">
    <property type="entry name" value="SIGMA54_INTERACT_1"/>
    <property type="match status" value="1"/>
</dbReference>
<evidence type="ECO:0000313" key="1">
    <source>
        <dbReference type="EMBL" id="BBF65716.1"/>
    </source>
</evidence>